<dbReference type="Proteomes" id="UP000434850">
    <property type="component" value="Unassembled WGS sequence"/>
</dbReference>
<dbReference type="SUPFAM" id="SSF46894">
    <property type="entry name" value="C-terminal effector domain of the bipartite response regulators"/>
    <property type="match status" value="1"/>
</dbReference>
<dbReference type="InterPro" id="IPR011123">
    <property type="entry name" value="Y_Y_Y"/>
</dbReference>
<dbReference type="InterPro" id="IPR036388">
    <property type="entry name" value="WH-like_DNA-bd_sf"/>
</dbReference>
<evidence type="ECO:0000256" key="1">
    <source>
        <dbReference type="ARBA" id="ARBA00022553"/>
    </source>
</evidence>
<sequence length="969" mass="110848">MKKALLTIITCFSFIFFLYAQDPVGLPQIVNYTNLEYKGGIQNWAIDQDKDGRVYFANNEGLLSFDGKHWKLYRLPNRTVAHALKIEKDGKIFVGGQDEIGYYKPNNGGILTYQSLKPLIPKANRQFADVWNICEANGETFFRTVEKIFYLKDGTISVYRTNTEWTFLGCAQNRIYAQQKHKGLMVFDNGTWRTACKNSILKEGTVTSVLDYAPGTLLIATLKNGLFLLKDGVLTPKITAVDNILKSSYAYCAIAVNKDWFAIGTTTSACYIIDKEGNIIQHFSSDEGLQKNYIRNLFTDKAKNLWLALDDGIDFIAFNSAIKQIFPDNKKQISSYTSCIFKNELYVGASNGLFKLPLDMQARDLSYSRSNFKEVGNLRGQVWGLNEINQKLLLAHEDGAFEVQPNNLKPLSQNTGNWLFEPLSPIEPVPVAVAGTYEGLQLLNYKDGNFINAGPIVGLDKLSLRFLAYDNNSNIVWTSHPYRGVFKLTLSANHQQVIKREVLGVKEGLPEALGNYIFRIKNRIVVASLKGIYEYNDETMRFQRSALFEPYTHTTAIHYLHEDAAGNVWFVNGKKLGVVDFSTNESHPTVVYFPELTSKLVSGFEHVYPYNQQNIFVGANKGIYHINFLKYREQSRLPINVLLTQVKLINDKDSVVFGGYNRIKANAQIKLPHELNSLQFEFASTLYEQQNTLEFSYQLEGFDKQWSAWNTKAEKEYTNLPAGTYTFKVKARNNMGNESVPVERQFVIEAAWYQSWWFYALCMAVVTGGVHMFIQQQQRKHIKEQEKLKYLHQLELEHNEREIMKLQNEKLVADVSYKNKELASTTMHLVQRGKLLAKIKDELLPLVANGKSEKSADFKRVVRLLNEAERNDGDWEQFAMHFDHIHSNFLSRLKERFPELSSNDLKLCAYLKMNLTSKEIAQLMSITIKAVEVSRYRLRKKMQIPSDVPLFDYLIKAIAQPAKADDVLK</sequence>
<dbReference type="Gene3D" id="2.130.10.10">
    <property type="entry name" value="YVTN repeat-like/Quinoprotein amine dehydrogenase"/>
    <property type="match status" value="1"/>
</dbReference>
<dbReference type="GO" id="GO:0006355">
    <property type="term" value="P:regulation of DNA-templated transcription"/>
    <property type="evidence" value="ECO:0007669"/>
    <property type="project" value="InterPro"/>
</dbReference>
<feature type="signal peptide" evidence="3">
    <location>
        <begin position="1"/>
        <end position="20"/>
    </location>
</feature>
<dbReference type="InterPro" id="IPR000792">
    <property type="entry name" value="Tscrpt_reg_LuxR_C"/>
</dbReference>
<dbReference type="Gene3D" id="2.60.40.10">
    <property type="entry name" value="Immunoglobulins"/>
    <property type="match status" value="1"/>
</dbReference>
<keyword evidence="2" id="KW-1133">Transmembrane helix</keyword>
<dbReference type="SUPFAM" id="SSF63829">
    <property type="entry name" value="Calcium-dependent phosphotriesterase"/>
    <property type="match status" value="1"/>
</dbReference>
<dbReference type="InterPro" id="IPR013783">
    <property type="entry name" value="Ig-like_fold"/>
</dbReference>
<keyword evidence="2" id="KW-0472">Membrane</keyword>
<keyword evidence="6" id="KW-1185">Reference proteome</keyword>
<comment type="caution">
    <text evidence="5">The sequence shown here is derived from an EMBL/GenBank/DDBJ whole genome shotgun (WGS) entry which is preliminary data.</text>
</comment>
<dbReference type="Pfam" id="PF07495">
    <property type="entry name" value="Y_Y_Y"/>
    <property type="match status" value="1"/>
</dbReference>
<accession>A0A6I4IEL8</accession>
<name>A0A6I4IEL8_9SPHI</name>
<feature type="transmembrane region" description="Helical" evidence="2">
    <location>
        <begin position="756"/>
        <end position="774"/>
    </location>
</feature>
<dbReference type="PANTHER" id="PTHR43547:SF2">
    <property type="entry name" value="HYBRID SIGNAL TRANSDUCTION HISTIDINE KINASE C"/>
    <property type="match status" value="1"/>
</dbReference>
<dbReference type="PANTHER" id="PTHR43547">
    <property type="entry name" value="TWO-COMPONENT HISTIDINE KINASE"/>
    <property type="match status" value="1"/>
</dbReference>
<organism evidence="5 6">
    <name type="scientific">Mucilaginibacter aquatilis</name>
    <dbReference type="NCBI Taxonomy" id="1517760"/>
    <lineage>
        <taxon>Bacteria</taxon>
        <taxon>Pseudomonadati</taxon>
        <taxon>Bacteroidota</taxon>
        <taxon>Sphingobacteriia</taxon>
        <taxon>Sphingobacteriales</taxon>
        <taxon>Sphingobacteriaceae</taxon>
        <taxon>Mucilaginibacter</taxon>
    </lineage>
</organism>
<keyword evidence="1" id="KW-0597">Phosphoprotein</keyword>
<dbReference type="InterPro" id="IPR016032">
    <property type="entry name" value="Sig_transdc_resp-reg_C-effctor"/>
</dbReference>
<dbReference type="EMBL" id="WQLA01000004">
    <property type="protein sequence ID" value="MVN91809.1"/>
    <property type="molecule type" value="Genomic_DNA"/>
</dbReference>
<evidence type="ECO:0000313" key="6">
    <source>
        <dbReference type="Proteomes" id="UP000434850"/>
    </source>
</evidence>
<dbReference type="SMART" id="SM00421">
    <property type="entry name" value="HTH_LUXR"/>
    <property type="match status" value="1"/>
</dbReference>
<evidence type="ECO:0000256" key="3">
    <source>
        <dbReference type="SAM" id="SignalP"/>
    </source>
</evidence>
<dbReference type="RefSeq" id="WP_157542132.1">
    <property type="nucleotide sequence ID" value="NZ_WQLA01000004.1"/>
</dbReference>
<feature type="chain" id="PRO_5026061904" evidence="3">
    <location>
        <begin position="21"/>
        <end position="969"/>
    </location>
</feature>
<evidence type="ECO:0000256" key="2">
    <source>
        <dbReference type="SAM" id="Phobius"/>
    </source>
</evidence>
<keyword evidence="2" id="KW-0812">Transmembrane</keyword>
<gene>
    <name evidence="5" type="ORF">GO816_11785</name>
</gene>
<keyword evidence="3" id="KW-0732">Signal</keyword>
<dbReference type="InterPro" id="IPR015943">
    <property type="entry name" value="WD40/YVTN_repeat-like_dom_sf"/>
</dbReference>
<dbReference type="GO" id="GO:0003677">
    <property type="term" value="F:DNA binding"/>
    <property type="evidence" value="ECO:0007669"/>
    <property type="project" value="InterPro"/>
</dbReference>
<dbReference type="OrthoDB" id="9809670at2"/>
<dbReference type="GO" id="GO:0000155">
    <property type="term" value="F:phosphorelay sensor kinase activity"/>
    <property type="evidence" value="ECO:0007669"/>
    <property type="project" value="TreeGrafter"/>
</dbReference>
<evidence type="ECO:0000313" key="5">
    <source>
        <dbReference type="EMBL" id="MVN91809.1"/>
    </source>
</evidence>
<dbReference type="Gene3D" id="1.10.10.10">
    <property type="entry name" value="Winged helix-like DNA-binding domain superfamily/Winged helix DNA-binding domain"/>
    <property type="match status" value="1"/>
</dbReference>
<proteinExistence type="predicted"/>
<dbReference type="AlphaFoldDB" id="A0A6I4IEL8"/>
<evidence type="ECO:0000259" key="4">
    <source>
        <dbReference type="SMART" id="SM00421"/>
    </source>
</evidence>
<protein>
    <submittedName>
        <fullName evidence="5">Transcriptional regulator</fullName>
    </submittedName>
</protein>
<feature type="domain" description="HTH luxR-type" evidence="4">
    <location>
        <begin position="897"/>
        <end position="954"/>
    </location>
</feature>
<reference evidence="5 6" key="1">
    <citation type="submission" date="2019-12" db="EMBL/GenBank/DDBJ databases">
        <title>Mucilaginibacter sp. HME9299 genome sequencing and assembly.</title>
        <authorList>
            <person name="Kang H."/>
            <person name="Kim H."/>
            <person name="Joh K."/>
        </authorList>
    </citation>
    <scope>NUCLEOTIDE SEQUENCE [LARGE SCALE GENOMIC DNA]</scope>
    <source>
        <strain evidence="5 6">HME9299</strain>
    </source>
</reference>